<keyword evidence="3" id="KW-1185">Reference proteome</keyword>
<evidence type="ECO:0000259" key="1">
    <source>
        <dbReference type="Pfam" id="PF01796"/>
    </source>
</evidence>
<protein>
    <submittedName>
        <fullName evidence="2">Zn-ribbon domain-containing OB-fold protein</fullName>
    </submittedName>
</protein>
<evidence type="ECO:0000313" key="2">
    <source>
        <dbReference type="EMBL" id="MFD1611429.1"/>
    </source>
</evidence>
<dbReference type="Proteomes" id="UP001597115">
    <property type="component" value="Unassembled WGS sequence"/>
</dbReference>
<name>A0ABW4I0I1_9SPHN</name>
<comment type="caution">
    <text evidence="2">The sequence shown here is derived from an EMBL/GenBank/DDBJ whole genome shotgun (WGS) entry which is preliminary data.</text>
</comment>
<accession>A0ABW4I0I1</accession>
<reference evidence="3" key="1">
    <citation type="journal article" date="2019" name="Int. J. Syst. Evol. Microbiol.">
        <title>The Global Catalogue of Microorganisms (GCM) 10K type strain sequencing project: providing services to taxonomists for standard genome sequencing and annotation.</title>
        <authorList>
            <consortium name="The Broad Institute Genomics Platform"/>
            <consortium name="The Broad Institute Genome Sequencing Center for Infectious Disease"/>
            <person name="Wu L."/>
            <person name="Ma J."/>
        </authorList>
    </citation>
    <scope>NUCLEOTIDE SEQUENCE [LARGE SCALE GENOMIC DNA]</scope>
    <source>
        <strain evidence="3">CGMCC 1.16275</strain>
    </source>
</reference>
<dbReference type="InterPro" id="IPR012340">
    <property type="entry name" value="NA-bd_OB-fold"/>
</dbReference>
<organism evidence="2 3">
    <name type="scientific">Sphingomonas tabacisoli</name>
    <dbReference type="NCBI Taxonomy" id="2249466"/>
    <lineage>
        <taxon>Bacteria</taxon>
        <taxon>Pseudomonadati</taxon>
        <taxon>Pseudomonadota</taxon>
        <taxon>Alphaproteobacteria</taxon>
        <taxon>Sphingomonadales</taxon>
        <taxon>Sphingomonadaceae</taxon>
        <taxon>Sphingomonas</taxon>
    </lineage>
</organism>
<proteinExistence type="predicted"/>
<dbReference type="SUPFAM" id="SSF50249">
    <property type="entry name" value="Nucleic acid-binding proteins"/>
    <property type="match status" value="1"/>
</dbReference>
<dbReference type="EMBL" id="JBHUDY010000001">
    <property type="protein sequence ID" value="MFD1611429.1"/>
    <property type="molecule type" value="Genomic_DNA"/>
</dbReference>
<sequence length="139" mass="15204">MTNRSFIASGLLECAGPAGSPRLLAGRHRDTGRLVFPLPDDSAYDAVALADRGTLWSYTVQRFRPKSPPYAGTEAFEPYAVGYVELAGQLIAETRLTGIPFEDLKIGMPLRLVTEEFHRAGEAEPAITYAFTTDVEIRA</sequence>
<dbReference type="RefSeq" id="WP_380888023.1">
    <property type="nucleotide sequence ID" value="NZ_JBHUDY010000001.1"/>
</dbReference>
<evidence type="ECO:0000313" key="3">
    <source>
        <dbReference type="Proteomes" id="UP001597115"/>
    </source>
</evidence>
<feature type="domain" description="ChsH2 C-terminal OB-fold" evidence="1">
    <location>
        <begin position="47"/>
        <end position="114"/>
    </location>
</feature>
<gene>
    <name evidence="2" type="ORF">ACFSCW_06400</name>
</gene>
<dbReference type="InterPro" id="IPR002878">
    <property type="entry name" value="ChsH2_C"/>
</dbReference>
<dbReference type="Pfam" id="PF01796">
    <property type="entry name" value="OB_ChsH2_C"/>
    <property type="match status" value="1"/>
</dbReference>